<dbReference type="Gene3D" id="1.10.520.10">
    <property type="match status" value="1"/>
</dbReference>
<dbReference type="PROSITE" id="PS50873">
    <property type="entry name" value="PEROXIDASE_4"/>
    <property type="match status" value="1"/>
</dbReference>
<dbReference type="PRINTS" id="PR00458">
    <property type="entry name" value="PEROXIDASE"/>
</dbReference>
<dbReference type="PANTHER" id="PTHR31356">
    <property type="entry name" value="THYLAKOID LUMENAL 29 KDA PROTEIN, CHLOROPLASTIC-RELATED"/>
    <property type="match status" value="1"/>
</dbReference>
<dbReference type="InterPro" id="IPR010255">
    <property type="entry name" value="Haem_peroxidase_sf"/>
</dbReference>
<dbReference type="PRINTS" id="PR00459">
    <property type="entry name" value="ASPEROXIDASE"/>
</dbReference>
<keyword evidence="1" id="KW-0560">Oxidoreductase</keyword>
<dbReference type="GO" id="GO:0009507">
    <property type="term" value="C:chloroplast"/>
    <property type="evidence" value="ECO:0007669"/>
    <property type="project" value="TreeGrafter"/>
</dbReference>
<dbReference type="PANTHER" id="PTHR31356:SF38">
    <property type="entry name" value="L-ASCORBATE PEROXIDASE 5, PEROXISOMAL"/>
    <property type="match status" value="1"/>
</dbReference>
<sequence length="285" mass="32261">MALVDEEYLEEIEKARRQLRLLITINKCAPLMLRLAWNDACTYDAQTRTGGANASIRTPQELKHQANIGLERAVRLCEEVKAKLKKVSYADLYQLAGVVAIELTGGPTINFYPGRQDSDECPPEGRHLSGEEDAKSLRNTFSRMGLRDDKHIVALCGGVRTISYTKGPYGQWTKDPLKFDNSYFVLPMDDALVKDEKFRHFVELYAKDEDTFFKDYAMSHEKLSELGCNLKKPNQPKGSFEKLNQPKGLIGIGLVSLVVTVILGYLMKKRKKNQLKVEEDLDTNL</sequence>
<dbReference type="Gene3D" id="1.10.420.10">
    <property type="entry name" value="Peroxidase, domain 2"/>
    <property type="match status" value="1"/>
</dbReference>
<evidence type="ECO:0000313" key="5">
    <source>
        <dbReference type="EMBL" id="KYP66606.1"/>
    </source>
</evidence>
<dbReference type="Pfam" id="PF00141">
    <property type="entry name" value="peroxidase"/>
    <property type="match status" value="1"/>
</dbReference>
<proteinExistence type="inferred from homology"/>
<organism evidence="5 6">
    <name type="scientific">Cajanus cajan</name>
    <name type="common">Pigeon pea</name>
    <name type="synonym">Cajanus indicus</name>
    <dbReference type="NCBI Taxonomy" id="3821"/>
    <lineage>
        <taxon>Eukaryota</taxon>
        <taxon>Viridiplantae</taxon>
        <taxon>Streptophyta</taxon>
        <taxon>Embryophyta</taxon>
        <taxon>Tracheophyta</taxon>
        <taxon>Spermatophyta</taxon>
        <taxon>Magnoliopsida</taxon>
        <taxon>eudicotyledons</taxon>
        <taxon>Gunneridae</taxon>
        <taxon>Pentapetalae</taxon>
        <taxon>rosids</taxon>
        <taxon>fabids</taxon>
        <taxon>Fabales</taxon>
        <taxon>Fabaceae</taxon>
        <taxon>Papilionoideae</taxon>
        <taxon>50 kb inversion clade</taxon>
        <taxon>NPAAA clade</taxon>
        <taxon>indigoferoid/millettioid clade</taxon>
        <taxon>Phaseoleae</taxon>
        <taxon>Cajanus</taxon>
    </lineage>
</organism>
<keyword evidence="3" id="KW-0812">Transmembrane</keyword>
<protein>
    <submittedName>
        <fullName evidence="5">L-ascorbate peroxidase 3, peroxisomal</fullName>
    </submittedName>
</protein>
<dbReference type="GO" id="GO:0000302">
    <property type="term" value="P:response to reactive oxygen species"/>
    <property type="evidence" value="ECO:0007669"/>
    <property type="project" value="TreeGrafter"/>
</dbReference>
<dbReference type="Proteomes" id="UP000075243">
    <property type="component" value="Chromosome 6"/>
</dbReference>
<feature type="domain" description="Plant heme peroxidase family profile" evidence="4">
    <location>
        <begin position="29"/>
        <end position="244"/>
    </location>
</feature>
<gene>
    <name evidence="5" type="ORF">KK1_012904</name>
</gene>
<accession>A0A151THZ7</accession>
<dbReference type="GO" id="GO:0004601">
    <property type="term" value="F:peroxidase activity"/>
    <property type="evidence" value="ECO:0007669"/>
    <property type="project" value="UniProtKB-KW"/>
</dbReference>
<name>A0A151THZ7_CAJCA</name>
<dbReference type="OMA" id="NKCAPLM"/>
<dbReference type="Gramene" id="C.cajan_12523.t">
    <property type="protein sequence ID" value="C.cajan_12523.t"/>
    <property type="gene ID" value="C.cajan_12523"/>
</dbReference>
<dbReference type="InterPro" id="IPR002016">
    <property type="entry name" value="Haem_peroxidase"/>
</dbReference>
<dbReference type="GO" id="GO:0034599">
    <property type="term" value="P:cellular response to oxidative stress"/>
    <property type="evidence" value="ECO:0007669"/>
    <property type="project" value="InterPro"/>
</dbReference>
<reference evidence="5 6" key="1">
    <citation type="journal article" date="2012" name="Nat. Biotechnol.">
        <title>Draft genome sequence of pigeonpea (Cajanus cajan), an orphan legume crop of resource-poor farmers.</title>
        <authorList>
            <person name="Varshney R.K."/>
            <person name="Chen W."/>
            <person name="Li Y."/>
            <person name="Bharti A.K."/>
            <person name="Saxena R.K."/>
            <person name="Schlueter J.A."/>
            <person name="Donoghue M.T."/>
            <person name="Azam S."/>
            <person name="Fan G."/>
            <person name="Whaley A.M."/>
            <person name="Farmer A.D."/>
            <person name="Sheridan J."/>
            <person name="Iwata A."/>
            <person name="Tuteja R."/>
            <person name="Penmetsa R.V."/>
            <person name="Wu W."/>
            <person name="Upadhyaya H.D."/>
            <person name="Yang S.P."/>
            <person name="Shah T."/>
            <person name="Saxena K.B."/>
            <person name="Michael T."/>
            <person name="McCombie W.R."/>
            <person name="Yang B."/>
            <person name="Zhang G."/>
            <person name="Yang H."/>
            <person name="Wang J."/>
            <person name="Spillane C."/>
            <person name="Cook D.R."/>
            <person name="May G.D."/>
            <person name="Xu X."/>
            <person name="Jackson S.A."/>
        </authorList>
    </citation>
    <scope>NUCLEOTIDE SEQUENCE [LARGE SCALE GENOMIC DNA]</scope>
    <source>
        <strain evidence="6">cv. Asha</strain>
    </source>
</reference>
<feature type="transmembrane region" description="Helical" evidence="3">
    <location>
        <begin position="248"/>
        <end position="266"/>
    </location>
</feature>
<keyword evidence="3" id="KW-1133">Transmembrane helix</keyword>
<dbReference type="FunFam" id="1.10.520.10:FF:000032">
    <property type="entry name" value="Peroxidase"/>
    <property type="match status" value="1"/>
</dbReference>
<dbReference type="InterPro" id="IPR002207">
    <property type="entry name" value="Peroxidase_I"/>
</dbReference>
<dbReference type="STRING" id="3821.A0A151THZ7"/>
<keyword evidence="5" id="KW-0575">Peroxidase</keyword>
<evidence type="ECO:0000256" key="1">
    <source>
        <dbReference type="ARBA" id="ARBA00023002"/>
    </source>
</evidence>
<keyword evidence="3" id="KW-0472">Membrane</keyword>
<evidence type="ECO:0000256" key="3">
    <source>
        <dbReference type="SAM" id="Phobius"/>
    </source>
</evidence>
<evidence type="ECO:0000259" key="4">
    <source>
        <dbReference type="PROSITE" id="PS50873"/>
    </source>
</evidence>
<comment type="similarity">
    <text evidence="2">Belongs to the peroxidase family.</text>
</comment>
<evidence type="ECO:0000256" key="2">
    <source>
        <dbReference type="RuleBase" id="RU004241"/>
    </source>
</evidence>
<dbReference type="GO" id="GO:0042744">
    <property type="term" value="P:hydrogen peroxide catabolic process"/>
    <property type="evidence" value="ECO:0007669"/>
    <property type="project" value="TreeGrafter"/>
</dbReference>
<dbReference type="AlphaFoldDB" id="A0A151THZ7"/>
<dbReference type="EMBL" id="CM003608">
    <property type="protein sequence ID" value="KYP66606.1"/>
    <property type="molecule type" value="Genomic_DNA"/>
</dbReference>
<dbReference type="GO" id="GO:0020037">
    <property type="term" value="F:heme binding"/>
    <property type="evidence" value="ECO:0007669"/>
    <property type="project" value="InterPro"/>
</dbReference>
<evidence type="ECO:0000313" key="6">
    <source>
        <dbReference type="Proteomes" id="UP000075243"/>
    </source>
</evidence>
<dbReference type="SUPFAM" id="SSF48113">
    <property type="entry name" value="Heme-dependent peroxidases"/>
    <property type="match status" value="1"/>
</dbReference>
<dbReference type="InterPro" id="IPR044831">
    <property type="entry name" value="Ccp1-like"/>
</dbReference>
<keyword evidence="6" id="KW-1185">Reference proteome</keyword>